<dbReference type="Proteomes" id="UP000049855">
    <property type="component" value="Unassembled WGS sequence"/>
</dbReference>
<dbReference type="Gene3D" id="2.40.50.1020">
    <property type="entry name" value="LytTr DNA-binding domain"/>
    <property type="match status" value="1"/>
</dbReference>
<dbReference type="InterPro" id="IPR007492">
    <property type="entry name" value="LytTR_DNA-bd_dom"/>
</dbReference>
<name>A0A0U1L4S2_9FIRM</name>
<organism evidence="2 3">
    <name type="scientific">Sporomusa ovata</name>
    <dbReference type="NCBI Taxonomy" id="2378"/>
    <lineage>
        <taxon>Bacteria</taxon>
        <taxon>Bacillati</taxon>
        <taxon>Bacillota</taxon>
        <taxon>Negativicutes</taxon>
        <taxon>Selenomonadales</taxon>
        <taxon>Sporomusaceae</taxon>
        <taxon>Sporomusa</taxon>
    </lineage>
</organism>
<dbReference type="PROSITE" id="PS50930">
    <property type="entry name" value="HTH_LYTTR"/>
    <property type="match status" value="1"/>
</dbReference>
<dbReference type="EMBL" id="CTRP01000015">
    <property type="protein sequence ID" value="CQR74707.1"/>
    <property type="molecule type" value="Genomic_DNA"/>
</dbReference>
<dbReference type="GO" id="GO:0003677">
    <property type="term" value="F:DNA binding"/>
    <property type="evidence" value="ECO:0007669"/>
    <property type="project" value="InterPro"/>
</dbReference>
<keyword evidence="3" id="KW-1185">Reference proteome</keyword>
<dbReference type="PANTHER" id="PTHR37299">
    <property type="entry name" value="TRANSCRIPTIONAL REGULATOR-RELATED"/>
    <property type="match status" value="1"/>
</dbReference>
<proteinExistence type="predicted"/>
<dbReference type="Pfam" id="PF04397">
    <property type="entry name" value="LytTR"/>
    <property type="match status" value="1"/>
</dbReference>
<feature type="domain" description="HTH LytTR-type" evidence="1">
    <location>
        <begin position="112"/>
        <end position="219"/>
    </location>
</feature>
<dbReference type="AlphaFoldDB" id="A0A0U1L4S2"/>
<gene>
    <name evidence="2" type="ORF">SpAn4DRAFT_4064</name>
</gene>
<dbReference type="RefSeq" id="WP_021166532.1">
    <property type="nucleotide sequence ID" value="NZ_CTRP01000015.1"/>
</dbReference>
<sequence length="236" mass="26627">MVKVVLIDDERYFLEKLASELGSGVEVAGNFFNMFDAVEKIKKIKITGMFSEDRIPAKELLKESGVRLNRVSDTEILLVMAHDQSALKSFKIDEGNEEVIQKQIALKKSDRISLWEGERIVLVDIAKIACCFLQKGNRKVTVVAENKTYQSNYTLNAFLNKIGENRLIRCHRSFAINPDFLSEMVPGENNTMVAKVTGYNGEIPVSRQYSPILRTIAGLHTRADCKKNIMLPLVSE</sequence>
<reference evidence="3" key="1">
    <citation type="submission" date="2015-03" db="EMBL/GenBank/DDBJ databases">
        <authorList>
            <person name="Nijsse Bart"/>
        </authorList>
    </citation>
    <scope>NUCLEOTIDE SEQUENCE [LARGE SCALE GENOMIC DNA]</scope>
</reference>
<accession>A0A0U1L4S2</accession>
<dbReference type="PANTHER" id="PTHR37299:SF1">
    <property type="entry name" value="STAGE 0 SPORULATION PROTEIN A HOMOLOG"/>
    <property type="match status" value="1"/>
</dbReference>
<evidence type="ECO:0000259" key="1">
    <source>
        <dbReference type="PROSITE" id="PS50930"/>
    </source>
</evidence>
<evidence type="ECO:0000313" key="3">
    <source>
        <dbReference type="Proteomes" id="UP000049855"/>
    </source>
</evidence>
<evidence type="ECO:0000313" key="2">
    <source>
        <dbReference type="EMBL" id="CQR74707.1"/>
    </source>
</evidence>
<dbReference type="GO" id="GO:0000156">
    <property type="term" value="F:phosphorelay response regulator activity"/>
    <property type="evidence" value="ECO:0007669"/>
    <property type="project" value="InterPro"/>
</dbReference>
<dbReference type="InterPro" id="IPR046947">
    <property type="entry name" value="LytR-like"/>
</dbReference>
<protein>
    <submittedName>
        <fullName evidence="2">Autolysin response regulator</fullName>
    </submittedName>
</protein>
<dbReference type="SMART" id="SM00850">
    <property type="entry name" value="LytTR"/>
    <property type="match status" value="1"/>
</dbReference>